<dbReference type="InterPro" id="IPR018162">
    <property type="entry name" value="Ala-tRNA-ligase_IIc_anticod-bd"/>
</dbReference>
<dbReference type="FunFam" id="3.30.980.10:FF:000004">
    <property type="entry name" value="Alanine--tRNA ligase, cytoplasmic"/>
    <property type="match status" value="1"/>
</dbReference>
<dbReference type="InterPro" id="IPR002318">
    <property type="entry name" value="Ala-tRNA-lgiase_IIc"/>
</dbReference>
<keyword evidence="8 11" id="KW-0694">RNA-binding</keyword>
<feature type="binding site" evidence="11">
    <location>
        <position position="559"/>
    </location>
    <ligand>
        <name>Zn(2+)</name>
        <dbReference type="ChEBI" id="CHEBI:29105"/>
    </ligand>
</feature>
<dbReference type="GO" id="GO:0000049">
    <property type="term" value="F:tRNA binding"/>
    <property type="evidence" value="ECO:0007669"/>
    <property type="project" value="UniProtKB-KW"/>
</dbReference>
<dbReference type="Gene3D" id="3.30.980.10">
    <property type="entry name" value="Threonyl-trna Synthetase, Chain A, domain 2"/>
    <property type="match status" value="1"/>
</dbReference>
<comment type="catalytic activity">
    <reaction evidence="11">
        <text>tRNA(Ala) + L-alanine + ATP = L-alanyl-tRNA(Ala) + AMP + diphosphate</text>
        <dbReference type="Rhea" id="RHEA:12540"/>
        <dbReference type="Rhea" id="RHEA-COMP:9657"/>
        <dbReference type="Rhea" id="RHEA-COMP:9923"/>
        <dbReference type="ChEBI" id="CHEBI:30616"/>
        <dbReference type="ChEBI" id="CHEBI:33019"/>
        <dbReference type="ChEBI" id="CHEBI:57972"/>
        <dbReference type="ChEBI" id="CHEBI:78442"/>
        <dbReference type="ChEBI" id="CHEBI:78497"/>
        <dbReference type="ChEBI" id="CHEBI:456215"/>
        <dbReference type="EC" id="6.1.1.7"/>
    </reaction>
</comment>
<dbReference type="AlphaFoldDB" id="A0A7V4U2D8"/>
<dbReference type="InterPro" id="IPR045864">
    <property type="entry name" value="aa-tRNA-synth_II/BPL/LPL"/>
</dbReference>
<keyword evidence="10 11" id="KW-0030">Aminoacyl-tRNA synthetase</keyword>
<keyword evidence="2 11" id="KW-0820">tRNA-binding</keyword>
<dbReference type="NCBIfam" id="TIGR00344">
    <property type="entry name" value="alaS"/>
    <property type="match status" value="1"/>
</dbReference>
<dbReference type="HAMAP" id="MF_00036_B">
    <property type="entry name" value="Ala_tRNA_synth_B"/>
    <property type="match status" value="1"/>
</dbReference>
<evidence type="ECO:0000313" key="15">
    <source>
        <dbReference type="EMBL" id="HGY56383.1"/>
    </source>
</evidence>
<dbReference type="SUPFAM" id="SSF55681">
    <property type="entry name" value="Class II aaRS and biotin synthetases"/>
    <property type="match status" value="1"/>
</dbReference>
<dbReference type="Gene3D" id="2.40.30.130">
    <property type="match status" value="1"/>
</dbReference>
<dbReference type="SUPFAM" id="SSF101353">
    <property type="entry name" value="Putative anticodon-binding domain of alanyl-tRNA synthetase (AlaRS)"/>
    <property type="match status" value="1"/>
</dbReference>
<dbReference type="FunFam" id="3.30.930.10:FF:000004">
    <property type="entry name" value="Alanine--tRNA ligase"/>
    <property type="match status" value="1"/>
</dbReference>
<dbReference type="CDD" id="cd00673">
    <property type="entry name" value="AlaRS_core"/>
    <property type="match status" value="1"/>
</dbReference>
<feature type="binding site" evidence="11">
    <location>
        <position position="665"/>
    </location>
    <ligand>
        <name>Zn(2+)</name>
        <dbReference type="ChEBI" id="CHEBI:29105"/>
    </ligand>
</feature>
<keyword evidence="12" id="KW-0175">Coiled coil</keyword>
<evidence type="ECO:0000256" key="4">
    <source>
        <dbReference type="ARBA" id="ARBA00022723"/>
    </source>
</evidence>
<dbReference type="GO" id="GO:0005737">
    <property type="term" value="C:cytoplasm"/>
    <property type="evidence" value="ECO:0007669"/>
    <property type="project" value="UniProtKB-SubCell"/>
</dbReference>
<accession>A0A7V4U2D8</accession>
<feature type="domain" description="Alanyl-transfer RNA synthetases family profile" evidence="14">
    <location>
        <begin position="1"/>
        <end position="704"/>
    </location>
</feature>
<feature type="binding site" evidence="11">
    <location>
        <position position="661"/>
    </location>
    <ligand>
        <name>Zn(2+)</name>
        <dbReference type="ChEBI" id="CHEBI:29105"/>
    </ligand>
</feature>
<comment type="domain">
    <text evidence="11">Consists of three domains; the N-terminal catalytic domain, the editing domain and the C-terminal C-Ala domain. The editing domain removes incorrectly charged amino acids, while the C-Ala domain, along with tRNA(Ala), serves as a bridge to cooperatively bring together the editing and aminoacylation centers thus stimulating deacylation of misacylated tRNAs.</text>
</comment>
<evidence type="ECO:0000256" key="13">
    <source>
        <dbReference type="SAM" id="MobiDB-lite"/>
    </source>
</evidence>
<evidence type="ECO:0000259" key="14">
    <source>
        <dbReference type="PROSITE" id="PS50860"/>
    </source>
</evidence>
<dbReference type="InterPro" id="IPR009000">
    <property type="entry name" value="Transl_B-barrel_sf"/>
</dbReference>
<dbReference type="GO" id="GO:0004813">
    <property type="term" value="F:alanine-tRNA ligase activity"/>
    <property type="evidence" value="ECO:0007669"/>
    <property type="project" value="UniProtKB-UniRule"/>
</dbReference>
<comment type="subcellular location">
    <subcellularLocation>
        <location evidence="11">Cytoplasm</location>
    </subcellularLocation>
</comment>
<dbReference type="InterPro" id="IPR050058">
    <property type="entry name" value="Ala-tRNA_ligase"/>
</dbReference>
<dbReference type="FunFam" id="3.30.54.20:FF:000001">
    <property type="entry name" value="Alanine--tRNA ligase"/>
    <property type="match status" value="1"/>
</dbReference>
<keyword evidence="6 11" id="KW-0862">Zinc</keyword>
<proteinExistence type="inferred from homology"/>
<dbReference type="PRINTS" id="PR00980">
    <property type="entry name" value="TRNASYNTHALA"/>
</dbReference>
<dbReference type="InterPro" id="IPR003156">
    <property type="entry name" value="DHHA1_dom"/>
</dbReference>
<dbReference type="GO" id="GO:0008270">
    <property type="term" value="F:zinc ion binding"/>
    <property type="evidence" value="ECO:0007669"/>
    <property type="project" value="UniProtKB-UniRule"/>
</dbReference>
<evidence type="ECO:0000256" key="1">
    <source>
        <dbReference type="ARBA" id="ARBA00008226"/>
    </source>
</evidence>
<dbReference type="InterPro" id="IPR023033">
    <property type="entry name" value="Ala_tRNA_ligase_euk/bac"/>
</dbReference>
<evidence type="ECO:0000256" key="11">
    <source>
        <dbReference type="HAMAP-Rule" id="MF_00036"/>
    </source>
</evidence>
<evidence type="ECO:0000256" key="8">
    <source>
        <dbReference type="ARBA" id="ARBA00022884"/>
    </source>
</evidence>
<dbReference type="Gene3D" id="6.10.250.550">
    <property type="match status" value="1"/>
</dbReference>
<dbReference type="Pfam" id="PF01411">
    <property type="entry name" value="tRNA-synt_2c"/>
    <property type="match status" value="1"/>
</dbReference>
<name>A0A7V4U2D8_CALAY</name>
<dbReference type="SUPFAM" id="SSF50447">
    <property type="entry name" value="Translation proteins"/>
    <property type="match status" value="1"/>
</dbReference>
<feature type="region of interest" description="Disordered" evidence="13">
    <location>
        <begin position="834"/>
        <end position="854"/>
    </location>
</feature>
<comment type="cofactor">
    <cofactor evidence="11">
        <name>Zn(2+)</name>
        <dbReference type="ChEBI" id="CHEBI:29105"/>
    </cofactor>
    <text evidence="11">Binds 1 zinc ion per subunit.</text>
</comment>
<dbReference type="GO" id="GO:0006419">
    <property type="term" value="P:alanyl-tRNA aminoacylation"/>
    <property type="evidence" value="ECO:0007669"/>
    <property type="project" value="UniProtKB-UniRule"/>
</dbReference>
<comment type="similarity">
    <text evidence="1 11">Belongs to the class-II aminoacyl-tRNA synthetase family.</text>
</comment>
<keyword evidence="9 11" id="KW-0648">Protein biosynthesis</keyword>
<dbReference type="PANTHER" id="PTHR11777">
    <property type="entry name" value="ALANYL-TRNA SYNTHETASE"/>
    <property type="match status" value="1"/>
</dbReference>
<dbReference type="GO" id="GO:0002161">
    <property type="term" value="F:aminoacyl-tRNA deacylase activity"/>
    <property type="evidence" value="ECO:0007669"/>
    <property type="project" value="TreeGrafter"/>
</dbReference>
<dbReference type="Gene3D" id="3.30.930.10">
    <property type="entry name" value="Bira Bifunctional Protein, Domain 2"/>
    <property type="match status" value="1"/>
</dbReference>
<evidence type="ECO:0000256" key="6">
    <source>
        <dbReference type="ARBA" id="ARBA00022833"/>
    </source>
</evidence>
<dbReference type="Proteomes" id="UP000885779">
    <property type="component" value="Unassembled WGS sequence"/>
</dbReference>
<dbReference type="InterPro" id="IPR018164">
    <property type="entry name" value="Ala-tRNA-synth_IIc_N"/>
</dbReference>
<keyword evidence="11" id="KW-0963">Cytoplasm</keyword>
<evidence type="ECO:0000256" key="9">
    <source>
        <dbReference type="ARBA" id="ARBA00022917"/>
    </source>
</evidence>
<keyword evidence="4 11" id="KW-0479">Metal-binding</keyword>
<dbReference type="InterPro" id="IPR018165">
    <property type="entry name" value="Ala-tRNA-synth_IIc_core"/>
</dbReference>
<keyword evidence="5 11" id="KW-0547">Nucleotide-binding</keyword>
<evidence type="ECO:0000256" key="10">
    <source>
        <dbReference type="ARBA" id="ARBA00023146"/>
    </source>
</evidence>
<dbReference type="InterPro" id="IPR012947">
    <property type="entry name" value="tRNA_SAD"/>
</dbReference>
<reference evidence="15" key="1">
    <citation type="journal article" date="2020" name="mSystems">
        <title>Genome- and Community-Level Interaction Insights into Carbon Utilization and Element Cycling Functions of Hydrothermarchaeota in Hydrothermal Sediment.</title>
        <authorList>
            <person name="Zhou Z."/>
            <person name="Liu Y."/>
            <person name="Xu W."/>
            <person name="Pan J."/>
            <person name="Luo Z.H."/>
            <person name="Li M."/>
        </authorList>
    </citation>
    <scope>NUCLEOTIDE SEQUENCE [LARGE SCALE GENOMIC DNA]</scope>
    <source>
        <strain evidence="15">HyVt-577</strain>
    </source>
</reference>
<evidence type="ECO:0000256" key="3">
    <source>
        <dbReference type="ARBA" id="ARBA00022598"/>
    </source>
</evidence>
<feature type="binding site" evidence="11">
    <location>
        <position position="563"/>
    </location>
    <ligand>
        <name>Zn(2+)</name>
        <dbReference type="ChEBI" id="CHEBI:29105"/>
    </ligand>
</feature>
<protein>
    <recommendedName>
        <fullName evidence="11">Alanine--tRNA ligase</fullName>
        <ecNumber evidence="11">6.1.1.7</ecNumber>
    </recommendedName>
    <alternativeName>
        <fullName evidence="11">Alanyl-tRNA synthetase</fullName>
        <shortName evidence="11">AlaRS</shortName>
    </alternativeName>
</protein>
<dbReference type="Pfam" id="PF02272">
    <property type="entry name" value="DHHA1"/>
    <property type="match status" value="1"/>
</dbReference>
<dbReference type="Gene3D" id="3.30.54.20">
    <property type="match status" value="1"/>
</dbReference>
<dbReference type="SUPFAM" id="SSF55186">
    <property type="entry name" value="ThrRS/AlaRS common domain"/>
    <property type="match status" value="1"/>
</dbReference>
<dbReference type="SMART" id="SM00863">
    <property type="entry name" value="tRNA_SAD"/>
    <property type="match status" value="1"/>
</dbReference>
<dbReference type="PANTHER" id="PTHR11777:SF9">
    <property type="entry name" value="ALANINE--TRNA LIGASE, CYTOPLASMIC"/>
    <property type="match status" value="1"/>
</dbReference>
<evidence type="ECO:0000256" key="12">
    <source>
        <dbReference type="SAM" id="Coils"/>
    </source>
</evidence>
<organism evidence="15">
    <name type="scientific">Caldithrix abyssi</name>
    <dbReference type="NCBI Taxonomy" id="187145"/>
    <lineage>
        <taxon>Bacteria</taxon>
        <taxon>Pseudomonadati</taxon>
        <taxon>Calditrichota</taxon>
        <taxon>Calditrichia</taxon>
        <taxon>Calditrichales</taxon>
        <taxon>Calditrichaceae</taxon>
        <taxon>Caldithrix</taxon>
    </lineage>
</organism>
<keyword evidence="7 11" id="KW-0067">ATP-binding</keyword>
<comment type="caution">
    <text evidence="15">The sequence shown here is derived from an EMBL/GenBank/DDBJ whole genome shotgun (WGS) entry which is preliminary data.</text>
</comment>
<keyword evidence="3 11" id="KW-0436">Ligase</keyword>
<gene>
    <name evidence="11 15" type="primary">alaS</name>
    <name evidence="15" type="ORF">ENK44_11800</name>
</gene>
<dbReference type="FunFam" id="3.10.310.40:FF:000001">
    <property type="entry name" value="Alanine--tRNA ligase"/>
    <property type="match status" value="1"/>
</dbReference>
<dbReference type="Pfam" id="PF07973">
    <property type="entry name" value="tRNA_SAD"/>
    <property type="match status" value="1"/>
</dbReference>
<feature type="coiled-coil region" evidence="12">
    <location>
        <begin position="720"/>
        <end position="747"/>
    </location>
</feature>
<dbReference type="EC" id="6.1.1.7" evidence="11"/>
<dbReference type="Gene3D" id="3.10.310.40">
    <property type="match status" value="1"/>
</dbReference>
<sequence length="871" mass="98534">MTANELRQQFIEFFKEKKHTFVPSAPVIPQDDPTLLFTNAGMNQFKDVFLETGSRPYKRAVNSQKCIRVSGKHNDLEEVGHDTYHHTFFEMLGNWSFGDYYKKEAIAWAWELLTEVWKLPKEKLYATVYTTDDEAEGFWRKETDINPEHILRYGEKDNFWEMGSTGPCGPCSEIHIDLGPERCDKQGQEHTCFVNGDCGRYIELWNLVFIQYNRDEKGELHPLPKRHVDTGAGFERLVAVLQNKNSNYETDVFTPLLEEISRITGVDYHQSDEKSAFHVIADHVRMLTFSITDGGLPSNEGRGYVMRRILRRAARYGRKLNVSEPFIYKIVPKLVETMGEAYPELKERQQHVMKVIRAEEEHFNRTLDRGLEIFERIKNDLKENKQIVIPGADVFKLYDTYGFPVDLTRILAEENGLTLDMEGFEQEMDAQRQRGRAASKFEVQTGDGAQWIILNEGADSRFVGYDDLAIETHIIRYLIGDNDIRLILRETPFYAESGGQVGDKGTIAGEGFELHVIDTQKDGDHIIHICKKTDTFQPQTDKVLAEVVSFARRNTAKNHTATHLLHAALRRVLGEHVQQAGSLVEPDRLRFDFTHFEKVSRTEISEIERIVNRKIQENIPLEIAQEKFDQAKKKGAMALFGEKYGDVVRTVAVPGFSLELCGGTHVSATGEIGAFLITTETSIASGVRRIEAITGEKVVEYLQQSRDLRLELSNLLNAREEEITDKINDLLNQKKMLEKQVQKLQSTQLKDDIDRILDQAESINGVQVLIHRSDGLSANQLKELGDTIRDKSRNTAALLLSDEGGKLSLVCVVSDDLIAGKKLHAGNLVRETAKAAGGGGGGRPHLATAGAKDSSKVKEAIEKFRELIKAS</sequence>
<evidence type="ECO:0000256" key="2">
    <source>
        <dbReference type="ARBA" id="ARBA00022555"/>
    </source>
</evidence>
<dbReference type="PROSITE" id="PS50860">
    <property type="entry name" value="AA_TRNA_LIGASE_II_ALA"/>
    <property type="match status" value="1"/>
</dbReference>
<evidence type="ECO:0000256" key="7">
    <source>
        <dbReference type="ARBA" id="ARBA00022840"/>
    </source>
</evidence>
<evidence type="ECO:0000256" key="5">
    <source>
        <dbReference type="ARBA" id="ARBA00022741"/>
    </source>
</evidence>
<comment type="function">
    <text evidence="11">Catalyzes the attachment of alanine to tRNA(Ala) in a two-step reaction: alanine is first activated by ATP to form Ala-AMP and then transferred to the acceptor end of tRNA(Ala). Also edits incorrectly charged Ser-tRNA(Ala) and Gly-tRNA(Ala) via its editing domain.</text>
</comment>
<dbReference type="EMBL" id="DRQG01000109">
    <property type="protein sequence ID" value="HGY56383.1"/>
    <property type="molecule type" value="Genomic_DNA"/>
</dbReference>
<dbReference type="InterPro" id="IPR018163">
    <property type="entry name" value="Thr/Ala-tRNA-synth_IIc_edit"/>
</dbReference>
<dbReference type="GO" id="GO:0005524">
    <property type="term" value="F:ATP binding"/>
    <property type="evidence" value="ECO:0007669"/>
    <property type="project" value="UniProtKB-UniRule"/>
</dbReference>